<name>A0A6F9E0H5_9BACL</name>
<evidence type="ECO:0000313" key="1">
    <source>
        <dbReference type="EMBL" id="CAB3389732.1"/>
    </source>
</evidence>
<reference evidence="1 2" key="1">
    <citation type="submission" date="2020-04" db="EMBL/GenBank/DDBJ databases">
        <authorList>
            <person name="Hogendoorn C."/>
        </authorList>
    </citation>
    <scope>NUCLEOTIDE SEQUENCE [LARGE SCALE GENOMIC DNA]</scope>
    <source>
        <strain evidence="1">COOX1</strain>
    </source>
</reference>
<dbReference type="GO" id="GO:0006508">
    <property type="term" value="P:proteolysis"/>
    <property type="evidence" value="ECO:0007669"/>
    <property type="project" value="UniProtKB-KW"/>
</dbReference>
<dbReference type="EMBL" id="LR792683">
    <property type="protein sequence ID" value="CAB3389732.1"/>
    <property type="molecule type" value="Genomic_DNA"/>
</dbReference>
<dbReference type="Proteomes" id="UP000502196">
    <property type="component" value="Chromosome"/>
</dbReference>
<dbReference type="InterPro" id="IPR008764">
    <property type="entry name" value="Peptidase_U57"/>
</dbReference>
<keyword evidence="1" id="KW-0378">Hydrolase</keyword>
<evidence type="ECO:0000313" key="2">
    <source>
        <dbReference type="Proteomes" id="UP000502196"/>
    </source>
</evidence>
<protein>
    <submittedName>
        <fullName evidence="1">Sporulation-specific protease</fullName>
    </submittedName>
</protein>
<dbReference type="GO" id="GO:0008233">
    <property type="term" value="F:peptidase activity"/>
    <property type="evidence" value="ECO:0007669"/>
    <property type="project" value="UniProtKB-KW"/>
</dbReference>
<dbReference type="Pfam" id="PF05582">
    <property type="entry name" value="Peptidase_U57"/>
    <property type="match status" value="1"/>
</dbReference>
<accession>A0A6F9E0H5</accession>
<proteinExistence type="predicted"/>
<organism evidence="1 2">
    <name type="scientific">Kyrpidia spormannii</name>
    <dbReference type="NCBI Taxonomy" id="2055160"/>
    <lineage>
        <taxon>Bacteria</taxon>
        <taxon>Bacillati</taxon>
        <taxon>Bacillota</taxon>
        <taxon>Bacilli</taxon>
        <taxon>Bacillales</taxon>
        <taxon>Alicyclobacillaceae</taxon>
        <taxon>Kyrpidia</taxon>
    </lineage>
</organism>
<gene>
    <name evidence="1" type="primary">prtG</name>
    <name evidence="1" type="ORF">COOX1_0062</name>
</gene>
<sequence>MDAPSQARGGAALWKPGDVVARQSYGKDVCFVIVEVDEEARVAVLKGVDVRLIADAPFDDLVAVSEEELRTYLSDESRAEKESLQLVRRRREVEADKLRMRAEMKFRQTHDFFERPGRVLHLDGDGTYLNKCLQAYRDLGIPAEGRHMPESRMADALPELLDRHQPDILILTGHDGLLRKGQDLMNVFNYRNSEHFIRAVRVARRWERSLDDLIIFAGACQSHYEGLLEAGANFASSPHRILIHALDPVLIAEKIAYTPINQTVNIFDVVRSTITGTDGLGGIESRGKYRIGLPRSPY</sequence>
<dbReference type="AlphaFoldDB" id="A0A6F9E0H5"/>
<dbReference type="PIRSF" id="PIRSF011575">
    <property type="entry name" value="YabG"/>
    <property type="match status" value="1"/>
</dbReference>
<keyword evidence="1" id="KW-0645">Protease</keyword>
<dbReference type="NCBIfam" id="TIGR02855">
    <property type="entry name" value="spore_yabG"/>
    <property type="match status" value="1"/>
</dbReference>